<evidence type="ECO:0000256" key="1">
    <source>
        <dbReference type="ARBA" id="ARBA00022741"/>
    </source>
</evidence>
<keyword evidence="2" id="KW-0067">ATP-binding</keyword>
<accession>A0ABD3IX08</accession>
<dbReference type="PANTHER" id="PTHR27001:SF790">
    <property type="entry name" value="PROTEIN KINASE DOMAIN-CONTAINING PROTEIN"/>
    <property type="match status" value="1"/>
</dbReference>
<evidence type="ECO:0000313" key="5">
    <source>
        <dbReference type="EMBL" id="KAL3718521.1"/>
    </source>
</evidence>
<gene>
    <name evidence="5" type="ORF">ACJRO7_003620</name>
</gene>
<protein>
    <recommendedName>
        <fullName evidence="4">Protein kinase domain-containing protein</fullName>
    </recommendedName>
</protein>
<dbReference type="PROSITE" id="PS50011">
    <property type="entry name" value="PROTEIN_KINASE_DOM"/>
    <property type="match status" value="1"/>
</dbReference>
<dbReference type="SUPFAM" id="SSF56112">
    <property type="entry name" value="Protein kinase-like (PK-like)"/>
    <property type="match status" value="1"/>
</dbReference>
<reference evidence="5 6" key="1">
    <citation type="submission" date="2024-11" db="EMBL/GenBank/DDBJ databases">
        <title>Chromosome-level genome assembly of Eucalyptus globulus Labill. provides insights into its genome evolution.</title>
        <authorList>
            <person name="Li X."/>
        </authorList>
    </citation>
    <scope>NUCLEOTIDE SEQUENCE [LARGE SCALE GENOMIC DNA]</scope>
    <source>
        <strain evidence="5">CL2024</strain>
        <tissue evidence="5">Fresh tender leaves</tissue>
    </source>
</reference>
<dbReference type="PANTHER" id="PTHR27001">
    <property type="entry name" value="OS01G0253100 PROTEIN"/>
    <property type="match status" value="1"/>
</dbReference>
<organism evidence="5 6">
    <name type="scientific">Eucalyptus globulus</name>
    <name type="common">Tasmanian blue gum</name>
    <dbReference type="NCBI Taxonomy" id="34317"/>
    <lineage>
        <taxon>Eukaryota</taxon>
        <taxon>Viridiplantae</taxon>
        <taxon>Streptophyta</taxon>
        <taxon>Embryophyta</taxon>
        <taxon>Tracheophyta</taxon>
        <taxon>Spermatophyta</taxon>
        <taxon>Magnoliopsida</taxon>
        <taxon>eudicotyledons</taxon>
        <taxon>Gunneridae</taxon>
        <taxon>Pentapetalae</taxon>
        <taxon>rosids</taxon>
        <taxon>malvids</taxon>
        <taxon>Myrtales</taxon>
        <taxon>Myrtaceae</taxon>
        <taxon>Myrtoideae</taxon>
        <taxon>Eucalypteae</taxon>
        <taxon>Eucalyptus</taxon>
    </lineage>
</organism>
<evidence type="ECO:0000259" key="4">
    <source>
        <dbReference type="PROSITE" id="PS50011"/>
    </source>
</evidence>
<dbReference type="EMBL" id="JBJKBG010000010">
    <property type="protein sequence ID" value="KAL3718521.1"/>
    <property type="molecule type" value="Genomic_DNA"/>
</dbReference>
<dbReference type="PROSITE" id="PS00109">
    <property type="entry name" value="PROTEIN_KINASE_TYR"/>
    <property type="match status" value="1"/>
</dbReference>
<dbReference type="InterPro" id="IPR008266">
    <property type="entry name" value="Tyr_kinase_AS"/>
</dbReference>
<comment type="caution">
    <text evidence="5">The sequence shown here is derived from an EMBL/GenBank/DDBJ whole genome shotgun (WGS) entry which is preliminary data.</text>
</comment>
<dbReference type="Gene3D" id="1.10.510.10">
    <property type="entry name" value="Transferase(Phosphotransferase) domain 1"/>
    <property type="match status" value="1"/>
</dbReference>
<dbReference type="InterPro" id="IPR011009">
    <property type="entry name" value="Kinase-like_dom_sf"/>
</dbReference>
<dbReference type="Pfam" id="PF07714">
    <property type="entry name" value="PK_Tyr_Ser-Thr"/>
    <property type="match status" value="1"/>
</dbReference>
<feature type="compositionally biased region" description="Polar residues" evidence="3">
    <location>
        <begin position="71"/>
        <end position="87"/>
    </location>
</feature>
<dbReference type="Gene3D" id="3.30.200.20">
    <property type="entry name" value="Phosphorylase Kinase, domain 1"/>
    <property type="match status" value="1"/>
</dbReference>
<feature type="region of interest" description="Disordered" evidence="3">
    <location>
        <begin position="571"/>
        <end position="658"/>
    </location>
</feature>
<keyword evidence="1" id="KW-0547">Nucleotide-binding</keyword>
<evidence type="ECO:0000256" key="2">
    <source>
        <dbReference type="ARBA" id="ARBA00022840"/>
    </source>
</evidence>
<proteinExistence type="predicted"/>
<feature type="domain" description="Protein kinase" evidence="4">
    <location>
        <begin position="269"/>
        <end position="547"/>
    </location>
</feature>
<keyword evidence="6" id="KW-1185">Reference proteome</keyword>
<sequence>MTCSVSDGHLGKGKSMGTQRVVVIHDASQELILPSLRWALYELVLKPGDKLTVLAVLHQAKTHKGSRSSDDSGSAIQPDQKIGNSQVLRKEEEYENNIELLQVSKLYEIHKIEFKIEVAVGPSPKKTALEAATNLKATWVILDRQMKKNRYYFLQKLSCGISRIKHDHSIKKLRAPKVADIDMLHGEKHQSVDVMYDEMMPGSPETEDLFSIELFPDRLGESSQDPETTESTNQKGTQRWLGQRRFKYFTCTICKNERSLLRLQKNLRYAELEDSTAGFSAKSFLYDDDDFGSTFGGQLTNELKMVVTELEKVCLLQEKFKTEVDGLTEARHENIVMLMGSCAKGNCRLLVYECVCNSSLDTYISNTEKYGCKPLTWAQRMKIVQGSSRELRYLHEAGIIHGDVRAKNILLTHDLEPLLGNFGLAMIKQKSDHSVYNGEKSGYQAPEHTDTWRVSTKADVYSFGMVLLELITGRSAADKTRDGTSLESWAKPLLKDRMYRQLLDHRIANSHDKQQLFWIVQVVRNCLSMDPNKRLTMDKVASALEYISERKYSFLIAEIIPFLSEIEVQSPNTNGVHDPKDEPEQQISRKEENSKAGVSKLTRLFSLKSPSTRSRSGNTSHTDHSEEFSLSSRKSHRTTMTKPKSGSRTKVFYGEMLN</sequence>
<evidence type="ECO:0000256" key="3">
    <source>
        <dbReference type="SAM" id="MobiDB-lite"/>
    </source>
</evidence>
<dbReference type="InterPro" id="IPR000719">
    <property type="entry name" value="Prot_kinase_dom"/>
</dbReference>
<dbReference type="GO" id="GO:0005524">
    <property type="term" value="F:ATP binding"/>
    <property type="evidence" value="ECO:0007669"/>
    <property type="project" value="UniProtKB-KW"/>
</dbReference>
<name>A0ABD3IX08_EUCGL</name>
<feature type="compositionally biased region" description="Basic and acidic residues" evidence="3">
    <location>
        <begin position="577"/>
        <end position="594"/>
    </location>
</feature>
<feature type="compositionally biased region" description="Polar residues" evidence="3">
    <location>
        <begin position="608"/>
        <end position="620"/>
    </location>
</feature>
<dbReference type="Proteomes" id="UP001634007">
    <property type="component" value="Unassembled WGS sequence"/>
</dbReference>
<evidence type="ECO:0000313" key="6">
    <source>
        <dbReference type="Proteomes" id="UP001634007"/>
    </source>
</evidence>
<dbReference type="InterPro" id="IPR001245">
    <property type="entry name" value="Ser-Thr/Tyr_kinase_cat_dom"/>
</dbReference>
<feature type="region of interest" description="Disordered" evidence="3">
    <location>
        <begin position="64"/>
        <end position="88"/>
    </location>
</feature>
<dbReference type="AlphaFoldDB" id="A0ABD3IX08"/>